<reference evidence="4" key="2">
    <citation type="submission" date="2008-08" db="EMBL/GenBank/DDBJ databases">
        <authorList>
            <consortium name="Diatom Consortium"/>
            <person name="Grigoriev I."/>
            <person name="Grimwood J."/>
            <person name="Kuo A."/>
            <person name="Otillar R.P."/>
            <person name="Salamov A."/>
            <person name="Detter J.C."/>
            <person name="Lindquist E."/>
            <person name="Shapiro H."/>
            <person name="Lucas S."/>
            <person name="Glavina del Rio T."/>
            <person name="Pitluck S."/>
            <person name="Rokhsar D."/>
            <person name="Bowler C."/>
        </authorList>
    </citation>
    <scope>GENOME REANNOTATION</scope>
    <source>
        <strain evidence="4">CCAP 1055/1</strain>
    </source>
</reference>
<feature type="region of interest" description="Disordered" evidence="1">
    <location>
        <begin position="212"/>
        <end position="231"/>
    </location>
</feature>
<dbReference type="Proteomes" id="UP000000759">
    <property type="component" value="Chromosome 27"/>
</dbReference>
<keyword evidence="2" id="KW-0472">Membrane</keyword>
<organism evidence="3 4">
    <name type="scientific">Phaeodactylum tricornutum (strain CCAP 1055/1)</name>
    <dbReference type="NCBI Taxonomy" id="556484"/>
    <lineage>
        <taxon>Eukaryota</taxon>
        <taxon>Sar</taxon>
        <taxon>Stramenopiles</taxon>
        <taxon>Ochrophyta</taxon>
        <taxon>Bacillariophyta</taxon>
        <taxon>Bacillariophyceae</taxon>
        <taxon>Bacillariophycidae</taxon>
        <taxon>Naviculales</taxon>
        <taxon>Phaeodactylaceae</taxon>
        <taxon>Phaeodactylum</taxon>
    </lineage>
</organism>
<dbReference type="GeneID" id="7198845"/>
<name>B7GD38_PHATC</name>
<feature type="transmembrane region" description="Helical" evidence="2">
    <location>
        <begin position="72"/>
        <end position="91"/>
    </location>
</feature>
<gene>
    <name evidence="3" type="ORF">PHATRDRAFT_41029</name>
</gene>
<dbReference type="RefSeq" id="XP_002184982.1">
    <property type="nucleotide sequence ID" value="XM_002184946.1"/>
</dbReference>
<evidence type="ECO:0000313" key="3">
    <source>
        <dbReference type="EMBL" id="EEC43429.1"/>
    </source>
</evidence>
<dbReference type="EMBL" id="CM000629">
    <property type="protein sequence ID" value="EEC43429.1"/>
    <property type="molecule type" value="Genomic_DNA"/>
</dbReference>
<dbReference type="InParanoid" id="B7GD38"/>
<dbReference type="eggNOG" id="ENOG502SIJZ">
    <property type="taxonomic scope" value="Eukaryota"/>
</dbReference>
<reference evidence="3 4" key="1">
    <citation type="journal article" date="2008" name="Nature">
        <title>The Phaeodactylum genome reveals the evolutionary history of diatom genomes.</title>
        <authorList>
            <person name="Bowler C."/>
            <person name="Allen A.E."/>
            <person name="Badger J.H."/>
            <person name="Grimwood J."/>
            <person name="Jabbari K."/>
            <person name="Kuo A."/>
            <person name="Maheswari U."/>
            <person name="Martens C."/>
            <person name="Maumus F."/>
            <person name="Otillar R.P."/>
            <person name="Rayko E."/>
            <person name="Salamov A."/>
            <person name="Vandepoele K."/>
            <person name="Beszteri B."/>
            <person name="Gruber A."/>
            <person name="Heijde M."/>
            <person name="Katinka M."/>
            <person name="Mock T."/>
            <person name="Valentin K."/>
            <person name="Verret F."/>
            <person name="Berges J.A."/>
            <person name="Brownlee C."/>
            <person name="Cadoret J.P."/>
            <person name="Chiovitti A."/>
            <person name="Choi C.J."/>
            <person name="Coesel S."/>
            <person name="De Martino A."/>
            <person name="Detter J.C."/>
            <person name="Durkin C."/>
            <person name="Falciatore A."/>
            <person name="Fournet J."/>
            <person name="Haruta M."/>
            <person name="Huysman M.J."/>
            <person name="Jenkins B.D."/>
            <person name="Jiroutova K."/>
            <person name="Jorgensen R.E."/>
            <person name="Joubert Y."/>
            <person name="Kaplan A."/>
            <person name="Kroger N."/>
            <person name="Kroth P.G."/>
            <person name="La Roche J."/>
            <person name="Lindquist E."/>
            <person name="Lommer M."/>
            <person name="Martin-Jezequel V."/>
            <person name="Lopez P.J."/>
            <person name="Lucas S."/>
            <person name="Mangogna M."/>
            <person name="McGinnis K."/>
            <person name="Medlin L.K."/>
            <person name="Montsant A."/>
            <person name="Oudot-Le Secq M.P."/>
            <person name="Napoli C."/>
            <person name="Obornik M."/>
            <person name="Parker M.S."/>
            <person name="Petit J.L."/>
            <person name="Porcel B.M."/>
            <person name="Poulsen N."/>
            <person name="Robison M."/>
            <person name="Rychlewski L."/>
            <person name="Rynearson T.A."/>
            <person name="Schmutz J."/>
            <person name="Shapiro H."/>
            <person name="Siaut M."/>
            <person name="Stanley M."/>
            <person name="Sussman M.R."/>
            <person name="Taylor A.R."/>
            <person name="Vardi A."/>
            <person name="von Dassow P."/>
            <person name="Vyverman W."/>
            <person name="Willis A."/>
            <person name="Wyrwicz L.S."/>
            <person name="Rokhsar D.S."/>
            <person name="Weissenbach J."/>
            <person name="Armbrust E.V."/>
            <person name="Green B.R."/>
            <person name="Van de Peer Y."/>
            <person name="Grigoriev I.V."/>
        </authorList>
    </citation>
    <scope>NUCLEOTIDE SEQUENCE [LARGE SCALE GENOMIC DNA]</scope>
    <source>
        <strain evidence="3 4">CCAP 1055/1</strain>
    </source>
</reference>
<dbReference type="PaxDb" id="2850-Phatr41029"/>
<dbReference type="HOGENOM" id="CLU_232222_0_0_1"/>
<protein>
    <submittedName>
        <fullName evidence="3">Uncharacterized protein</fullName>
    </submittedName>
</protein>
<feature type="compositionally biased region" description="Basic and acidic residues" evidence="1">
    <location>
        <begin position="1750"/>
        <end position="1763"/>
    </location>
</feature>
<evidence type="ECO:0000313" key="4">
    <source>
        <dbReference type="Proteomes" id="UP000000759"/>
    </source>
</evidence>
<keyword evidence="2" id="KW-0812">Transmembrane</keyword>
<keyword evidence="4" id="KW-1185">Reference proteome</keyword>
<feature type="region of interest" description="Disordered" evidence="1">
    <location>
        <begin position="1746"/>
        <end position="1775"/>
    </location>
</feature>
<dbReference type="OrthoDB" id="1658288at2759"/>
<feature type="compositionally biased region" description="Polar residues" evidence="1">
    <location>
        <begin position="1764"/>
        <end position="1775"/>
    </location>
</feature>
<accession>B7GD38</accession>
<evidence type="ECO:0000256" key="1">
    <source>
        <dbReference type="SAM" id="MobiDB-lite"/>
    </source>
</evidence>
<keyword evidence="2" id="KW-1133">Transmembrane helix</keyword>
<feature type="region of interest" description="Disordered" evidence="1">
    <location>
        <begin position="553"/>
        <end position="575"/>
    </location>
</feature>
<sequence>MTLWKSLCELLYSTPIVEEIPRPSWHSLKGIHALLGPTSVVEEPPQPHWYILERIQEILESTMTRVPSREHLYFSIGTAFLVLILSFSIYFKPFSRPPPVPLKELPKRPILQILFHPDDIAAAQPGTSTRMSRLNASRTVASNTLNTRVLGSVRSPVASEAPSFWKGRFRTSLGSFPNIFHASQPKPASEGRQQKNQTRVEIEVETVTDKVDDDDLTPSEHLPATDDIGLSYTLDDPPSESTSVEGSTSIHDIPFRRVTDLPDSFAPLLSSSHMEMLHDRLTADLIHAVSLQSSFRVRQGRHEIPLDKDNRRPQFCLHVPKGGCRMSLTAVVGSDGFTKEQDLSIRTKTTARSKPMVKCVDLVADPPLPLGNVAPTLIHFPTLFEDDFVPRLRRIQIVRWVIDFLVSMSSFLERCLWIIESKCQVHLSKVRVMPLYRGRSDNKESPEWRLNLAFSGHALLFGWIPVPFLNISLPSFIIPQPHALLEYLLSPQPLASARLKRENIAEDRITLAVLNALESWHCHLKLVATPPAIGVDLTLPGGLTVAMEVGLGRDPTAGTRNDSGVETTPPTSSTYEEADHLSVNSMSSWTTRNDKSVSTRRLKSLSSTGIPQFDANQLIPWFLELKAKGSFSHEKVSVHIVKLSASHEEAIGSIPSQSHFATRGSIAIWKVGRSEQHLSSMTPMDDLAPFPLRHRSSFGRHRRKNSFGRPALETDDSPSVAEIFLFHEEVSSFRDERLLHYDYAFDVYEDTKVDAVTLSIGATHPMLNGGTMVTTILDTIYAFGSVTAREGAVLDPSERNQKRNILRHLPAIDFTFGTQNIYIPSESASYSDDGQTLLIPEMDGGRMMVRFLGGFDDKKTPNKLVARSSDVVVEGIKLLADFGIGNLHFKTEGAVREFPELEIFEDQKLQSLVSGIIDGSIKAHLRPQISVAPASTISTIGKNVFNPLEAYEIDFSNTNLSVKMKEYAVSLGHRRIIFPTESTFVINVIDSIVDMGFEGKTQCELSWDFQGLSPILQVTPLGMSPAFAQPENKKQASLLVAPLRQGRISFHVSSVGGISIQKAVTSREHKEGLYDWKFFNALVSPDDDSFSRIIDVLHDKLTMNKLLQVTQLVNEDIYKILKYILRQIWRAKEIFDQEGVTEPGHVIPMYKMTRLIALFLTGDVYKVDEILPMVRRVVNGEGLDVVKLKDLLHLHLEQYDRWATEIDRVVRCAAVMFSPMAAAQPYLEDNVKPLAELTHHAAKFDKIPSARHLYDQISGKRNLPLDPSFSNMVSRLAPYLSFRQVEFILQARNSTDWQPSDLRRIRYVYSIKRKVQDIAESYGGLSFLPQSFLVSVFLGEATRTSLFASRRRRRMRRSDTHSSMSLQKTPIKQATLSALRRKRSGVKDGRLFRLSETESILDSAQQTPAERIASASNFATLKRIDIPEKVVIGLDASNRKPDDPYELGDSLLGPQDVAILLQSGLTSVMKSSTVVQLNQRMLLDLICSQPRSFAIAVLAEIGTPGGQGSPRSLASALMALLELDQTAFQSSHKVDLHALVESWLPGLKIPRRDDYMAGGRWARQSYYEALFSVATSILDDAETYVALKGHVQRVRMHLETDPIPGPRTEHRNDVGMNVEDSVFSQEPHECGTKLSQAIEKAKSGIAAADAAGYSILENLLQDESCGESNTKFQVAVGLYKEAFRASADVLRLDRYSFHSAWFRDFYRRNYDALMILSIFDNVVENVDNVRKWLQALRSSVQGSATLTNSKEADGNASKDHREAQMTTTSFDSSAPQCDNGDTTFVNAEQHSDQFLIDAIIDAVIFERSEREALRSDPLVRLLVRNDPGHYNFVIVSAMGVVTEGKKGLELKDAFDRLDATRAVKVIRADTGTARSFEYNAKKIEDAIEEAADLKKPFGLLGYSQGSANALMAETMLLSGSPKQQEALVQGGGLVCRQLMFSAANGSYHGPASEKKIHSLIIMCEDFFKYQQGYVSKAFASTVLEALTSIMDSSEFHKMMGGANSFLPDGCRAFWREAQHLGHVPTCTLRGVEEDHTTPESLEMIAGQRCTILKSTSLTQSVIRCITIIVMVGF</sequence>
<proteinExistence type="predicted"/>
<dbReference type="KEGG" id="pti:PHATRDRAFT_41029"/>
<evidence type="ECO:0000256" key="2">
    <source>
        <dbReference type="SAM" id="Phobius"/>
    </source>
</evidence>